<dbReference type="Gene3D" id="3.40.50.12370">
    <property type="match status" value="1"/>
</dbReference>
<proteinExistence type="inferred from homology"/>
<dbReference type="SUPFAM" id="SSF52402">
    <property type="entry name" value="Adenine nucleotide alpha hydrolases-like"/>
    <property type="match status" value="2"/>
</dbReference>
<feature type="domain" description="UspA" evidence="2">
    <location>
        <begin position="18"/>
        <end position="160"/>
    </location>
</feature>
<dbReference type="PANTHER" id="PTHR46268">
    <property type="entry name" value="STRESS RESPONSE PROTEIN NHAX"/>
    <property type="match status" value="1"/>
</dbReference>
<keyword evidence="4" id="KW-1185">Reference proteome</keyword>
<dbReference type="InterPro" id="IPR006016">
    <property type="entry name" value="UspA"/>
</dbReference>
<protein>
    <submittedName>
        <fullName evidence="3">Universal stress protein UspA</fullName>
    </submittedName>
</protein>
<evidence type="ECO:0000313" key="4">
    <source>
        <dbReference type="Proteomes" id="UP000321532"/>
    </source>
</evidence>
<organism evidence="3 4">
    <name type="scientific">Adhaeribacter aerolatus</name>
    <dbReference type="NCBI Taxonomy" id="670289"/>
    <lineage>
        <taxon>Bacteria</taxon>
        <taxon>Pseudomonadati</taxon>
        <taxon>Bacteroidota</taxon>
        <taxon>Cytophagia</taxon>
        <taxon>Cytophagales</taxon>
        <taxon>Hymenobacteraceae</taxon>
        <taxon>Adhaeribacter</taxon>
    </lineage>
</organism>
<dbReference type="CDD" id="cd00293">
    <property type="entry name" value="USP-like"/>
    <property type="match status" value="1"/>
</dbReference>
<dbReference type="PRINTS" id="PR01438">
    <property type="entry name" value="UNVRSLSTRESS"/>
</dbReference>
<gene>
    <name evidence="3" type="primary">uspA_3</name>
    <name evidence="3" type="ORF">AAE02nite_47910</name>
</gene>
<name>A0A512B5S3_9BACT</name>
<evidence type="ECO:0000313" key="3">
    <source>
        <dbReference type="EMBL" id="GEO07127.1"/>
    </source>
</evidence>
<comment type="similarity">
    <text evidence="1">Belongs to the universal stress protein A family.</text>
</comment>
<dbReference type="Proteomes" id="UP000321532">
    <property type="component" value="Unassembled WGS sequence"/>
</dbReference>
<dbReference type="InterPro" id="IPR006015">
    <property type="entry name" value="Universal_stress_UspA"/>
</dbReference>
<dbReference type="Pfam" id="PF00582">
    <property type="entry name" value="Usp"/>
    <property type="match status" value="1"/>
</dbReference>
<reference evidence="3 4" key="1">
    <citation type="submission" date="2019-07" db="EMBL/GenBank/DDBJ databases">
        <title>Whole genome shotgun sequence of Adhaeribacter aerolatus NBRC 106133.</title>
        <authorList>
            <person name="Hosoyama A."/>
            <person name="Uohara A."/>
            <person name="Ohji S."/>
            <person name="Ichikawa N."/>
        </authorList>
    </citation>
    <scope>NUCLEOTIDE SEQUENCE [LARGE SCALE GENOMIC DNA]</scope>
    <source>
        <strain evidence="3 4">NBRC 106133</strain>
    </source>
</reference>
<dbReference type="PANTHER" id="PTHR46268:SF6">
    <property type="entry name" value="UNIVERSAL STRESS PROTEIN UP12"/>
    <property type="match status" value="1"/>
</dbReference>
<accession>A0A512B5S3</accession>
<evidence type="ECO:0000256" key="1">
    <source>
        <dbReference type="ARBA" id="ARBA00008791"/>
    </source>
</evidence>
<dbReference type="EMBL" id="BJYS01000051">
    <property type="protein sequence ID" value="GEO07127.1"/>
    <property type="molecule type" value="Genomic_DNA"/>
</dbReference>
<comment type="caution">
    <text evidence="3">The sequence shown here is derived from an EMBL/GenBank/DDBJ whole genome shotgun (WGS) entry which is preliminary data.</text>
</comment>
<sequence length="312" mass="34545">MKVEFIAGRINFKPNTFMKTILLPTDFSPNSANAAKYAAALTSQIKGKLLLVHVLGPETAATSEGGVISLPPDIRLELFYQNKLLKLSKQLRLDYGFLFELETMCVQGAIPEELNKIIQRKKVDLVVMGTKGANGFLEKLSGTTSAGFMKEAGSPVLIIPGNARFQNIKNITYASNFEKDETIFLQQLLQFTQPFSPAISILNIKSDDQIDLVCDNQILEEIQTQFPEQFFNIFQVEADDVVKGIHQFITQSQADILAVSIPGKPFLEELFHRSISRQLAYTSQIPLLALPARPFKLSAPAKSARLASQPAV</sequence>
<dbReference type="AlphaFoldDB" id="A0A512B5S3"/>
<evidence type="ECO:0000259" key="2">
    <source>
        <dbReference type="Pfam" id="PF00582"/>
    </source>
</evidence>